<dbReference type="Proteomes" id="UP001430193">
    <property type="component" value="Unassembled WGS sequence"/>
</dbReference>
<name>A0ABS2KDW6_9GAMM</name>
<accession>A0ABS2KDW6</accession>
<comment type="caution">
    <text evidence="1">The sequence shown here is derived from an EMBL/GenBank/DDBJ whole genome shotgun (WGS) entry which is preliminary data.</text>
</comment>
<evidence type="ECO:0000313" key="2">
    <source>
        <dbReference type="Proteomes" id="UP001430193"/>
    </source>
</evidence>
<gene>
    <name evidence="1" type="ORF">ISS99_07470</name>
</gene>
<proteinExistence type="predicted"/>
<evidence type="ECO:0000313" key="1">
    <source>
        <dbReference type="EMBL" id="MBM7129360.1"/>
    </source>
</evidence>
<protein>
    <submittedName>
        <fullName evidence="1">Uncharacterized protein</fullName>
    </submittedName>
</protein>
<dbReference type="RefSeq" id="WP_204630965.1">
    <property type="nucleotide sequence ID" value="NZ_BSOC01000004.1"/>
</dbReference>
<sequence>MEAQALTHPYDMSARVCGVRVLSKTGSLAEIILASRGGSAATGGTTNLVSQLVQNGGHFGQVNYIDVGAAVTGGYLGYGGGAVWNGLVGTGVGMAQTEANNLYYGKNDSILLGGIANGAATAIGFKLGDAIGSRPVTGPFTSLKPIVWVGVIGNGASEFINWSISNMSNDDQESGVSDK</sequence>
<reference evidence="1" key="1">
    <citation type="submission" date="2020-10" db="EMBL/GenBank/DDBJ databases">
        <title>Phylogeny of dyella-like bacteria.</title>
        <authorList>
            <person name="Fu J."/>
        </authorList>
    </citation>
    <scope>NUCLEOTIDE SEQUENCE</scope>
    <source>
        <strain evidence="1">DHON07</strain>
    </source>
</reference>
<dbReference type="EMBL" id="JADIKF010000037">
    <property type="protein sequence ID" value="MBM7129360.1"/>
    <property type="molecule type" value="Genomic_DNA"/>
</dbReference>
<organism evidence="1 2">
    <name type="scientific">Dyella mobilis</name>
    <dbReference type="NCBI Taxonomy" id="1849582"/>
    <lineage>
        <taxon>Bacteria</taxon>
        <taxon>Pseudomonadati</taxon>
        <taxon>Pseudomonadota</taxon>
        <taxon>Gammaproteobacteria</taxon>
        <taxon>Lysobacterales</taxon>
        <taxon>Rhodanobacteraceae</taxon>
        <taxon>Dyella</taxon>
    </lineage>
</organism>
<keyword evidence="2" id="KW-1185">Reference proteome</keyword>